<sequence>MMRGFSFGRSWLRMCRTRIEARLSSEPALRLMEPLLRLPLGFEVATEYAALIETPTTLGLVGPPASGRSLALMQLAAHWVAHPRDLPLLYLALSDDDLLNLPPRAVLARAAYQAGLPEQFVSHQRPGLLLLDDWEGLPLARRAIWQQFLVSAQRTWPTLRIALTLPLGEAWDGVRICPLALPTGTTMAQWLAHLLPTYDLAPLLAALHSAPLAPVRESLADLALLALIYPLGGIPSSRAALYAQAYALAEPLLANYPVIEVAGTGLPRHGRMLHTGVAIGRLHLRSYEQARVLADNDPHAITDLPVEERTAVAALSAGLRVDPVPLFEMLARETDDFDNLRALVACVREMPTYAPGLNLRLVEYLTASGVDEERQTLLAQLAPVLPVLFVAAAAHDEARTLAAMRATASLLAALPTIWLELGERPGVPITLRRLAADLLIDLAPTPELLADGASDAPGAAYAFRAYVAACVDGATRQLLASAPLREGCAALLTDETMGTQRTRAALALLDDPAVPEELRALALACANRHDLVEEAAVAEAPLLRRAALQSLANEAPSVALLALTRVLMRPEATRIARREVLEVLATVPHPGRPTLLARIGVSAALPLTTQLDALGLLARQSGAPSVALLQRLLMRPDLPLVLRVRAAEHLASRGLPELGPMWVALLTGDAPALLKRVAALALGDVGTHPARGATAAFALRRALQRAILDPRLASVIVEALGKTGDQTALSIFTALLAPSFITVLDAHWQRVAPALTQTPALAWPDLPLPASVQRILAEALADNPRLTHPATRFAAMVEAQAEHVALAAISGMAHLAHTVGMREQVVTALRRALWAEQRRDVAQAMLITLARLSHPVEELAALLQATELDLQLRLMALEWIGSDPAVQRMFGERLVQHCDEPAIRAAMLEQLGHPAIPTTIVGALARDLGEDPLVRYAAIAALGRSGQRDAQTSLLALVRDPAEANEIRFAALEALPATLTEASMSQLRHLFHQHQDGALALAMARILAHNRDATGLACLLDAVQSASGPAILAVLDVLGPLDAPQITPVLTRLSQRSAAAPAVRLAALATLLRRGEQDVLPLLQRYLTDPSPPVRVQAYTLLEEFAPENLRLEDPLDDPDAPLVLRLKALTYRAERTFDPGWLCALTGKSDQPLALRLAAVTALARVTEPIVVVRLEALLHIPQGWPDHPLPIIRRQCLATLGCLAQGDGACAEAALATLARLSCEAGPVAVQRSWASVVLLEATG</sequence>
<dbReference type="Proteomes" id="UP001193081">
    <property type="component" value="Unassembled WGS sequence"/>
</dbReference>
<reference evidence="1 2" key="1">
    <citation type="submission" date="2021-03" db="EMBL/GenBank/DDBJ databases">
        <authorList>
            <person name="Grouzdev D.S."/>
        </authorList>
    </citation>
    <scope>NUCLEOTIDE SEQUENCE [LARGE SCALE GENOMIC DNA]</scope>
    <source>
        <strain evidence="1 2">M50-1</strain>
    </source>
</reference>
<dbReference type="RefSeq" id="WP_167857186.1">
    <property type="nucleotide sequence ID" value="NZ_SIJK02000001.1"/>
</dbReference>
<dbReference type="SUPFAM" id="SSF48431">
    <property type="entry name" value="Lipovitellin-phosvitin complex, superhelical domain"/>
    <property type="match status" value="1"/>
</dbReference>
<dbReference type="InterPro" id="IPR027417">
    <property type="entry name" value="P-loop_NTPase"/>
</dbReference>
<dbReference type="SUPFAM" id="SSF48371">
    <property type="entry name" value="ARM repeat"/>
    <property type="match status" value="1"/>
</dbReference>
<keyword evidence="2" id="KW-1185">Reference proteome</keyword>
<dbReference type="SMART" id="SM00567">
    <property type="entry name" value="EZ_HEAT"/>
    <property type="match status" value="6"/>
</dbReference>
<dbReference type="Gene3D" id="1.25.10.10">
    <property type="entry name" value="Leucine-rich Repeat Variant"/>
    <property type="match status" value="2"/>
</dbReference>
<protein>
    <submittedName>
        <fullName evidence="1">HEAT repeat domain-containing protein</fullName>
    </submittedName>
</protein>
<dbReference type="EMBL" id="SIJK02000001">
    <property type="protein sequence ID" value="MBP1464266.1"/>
    <property type="molecule type" value="Genomic_DNA"/>
</dbReference>
<gene>
    <name evidence="1" type="ORF">EYB53_000960</name>
</gene>
<dbReference type="InterPro" id="IPR011989">
    <property type="entry name" value="ARM-like"/>
</dbReference>
<evidence type="ECO:0000313" key="2">
    <source>
        <dbReference type="Proteomes" id="UP001193081"/>
    </source>
</evidence>
<dbReference type="SUPFAM" id="SSF52540">
    <property type="entry name" value="P-loop containing nucleoside triphosphate hydrolases"/>
    <property type="match status" value="1"/>
</dbReference>
<dbReference type="InterPro" id="IPR004155">
    <property type="entry name" value="PBS_lyase_HEAT"/>
</dbReference>
<proteinExistence type="predicted"/>
<organism evidence="1 2">
    <name type="scientific">Candidatus Chloroploca mongolica</name>
    <dbReference type="NCBI Taxonomy" id="2528176"/>
    <lineage>
        <taxon>Bacteria</taxon>
        <taxon>Bacillati</taxon>
        <taxon>Chloroflexota</taxon>
        <taxon>Chloroflexia</taxon>
        <taxon>Chloroflexales</taxon>
        <taxon>Chloroflexineae</taxon>
        <taxon>Oscillochloridaceae</taxon>
        <taxon>Candidatus Chloroploca</taxon>
    </lineage>
</organism>
<comment type="caution">
    <text evidence="1">The sequence shown here is derived from an EMBL/GenBank/DDBJ whole genome shotgun (WGS) entry which is preliminary data.</text>
</comment>
<dbReference type="InterPro" id="IPR011030">
    <property type="entry name" value="Lipovitellin_superhlx_dom"/>
</dbReference>
<dbReference type="Pfam" id="PF13646">
    <property type="entry name" value="HEAT_2"/>
    <property type="match status" value="1"/>
</dbReference>
<evidence type="ECO:0000313" key="1">
    <source>
        <dbReference type="EMBL" id="MBP1464266.1"/>
    </source>
</evidence>
<accession>A0ABS4D4A0</accession>
<name>A0ABS4D4A0_9CHLR</name>
<dbReference type="InterPro" id="IPR016024">
    <property type="entry name" value="ARM-type_fold"/>
</dbReference>